<dbReference type="GO" id="GO:1901909">
    <property type="term" value="P:diadenosine hexaphosphate catabolic process"/>
    <property type="evidence" value="ECO:0007669"/>
    <property type="project" value="TreeGrafter"/>
</dbReference>
<dbReference type="InterPro" id="IPR015797">
    <property type="entry name" value="NUDIX_hydrolase-like_dom_sf"/>
</dbReference>
<evidence type="ECO:0000256" key="1">
    <source>
        <dbReference type="ARBA" id="ARBA00001946"/>
    </source>
</evidence>
<evidence type="ECO:0000256" key="2">
    <source>
        <dbReference type="ARBA" id="ARBA00022723"/>
    </source>
</evidence>
<dbReference type="GO" id="GO:0071543">
    <property type="term" value="P:diphosphoinositol polyphosphate metabolic process"/>
    <property type="evidence" value="ECO:0007669"/>
    <property type="project" value="TreeGrafter"/>
</dbReference>
<dbReference type="Proteomes" id="UP000809337">
    <property type="component" value="Unassembled WGS sequence"/>
</dbReference>
<dbReference type="PANTHER" id="PTHR12629:SF0">
    <property type="entry name" value="DIPHOSPHOINOSITOL-POLYPHOSPHATE DIPHOSPHATASE"/>
    <property type="match status" value="1"/>
</dbReference>
<dbReference type="InterPro" id="IPR047198">
    <property type="entry name" value="DDP-like_NUDIX"/>
</dbReference>
<keyword evidence="4" id="KW-0460">Magnesium</keyword>
<dbReference type="GO" id="GO:0000298">
    <property type="term" value="F:endopolyphosphatase activity"/>
    <property type="evidence" value="ECO:0007669"/>
    <property type="project" value="TreeGrafter"/>
</dbReference>
<dbReference type="GO" id="GO:1901907">
    <property type="term" value="P:diadenosine pentaphosphate catabolic process"/>
    <property type="evidence" value="ECO:0007669"/>
    <property type="project" value="TreeGrafter"/>
</dbReference>
<dbReference type="GO" id="GO:0008486">
    <property type="term" value="F:diphosphoinositol-polyphosphate diphosphatase activity"/>
    <property type="evidence" value="ECO:0007669"/>
    <property type="project" value="TreeGrafter"/>
</dbReference>
<dbReference type="PROSITE" id="PS51462">
    <property type="entry name" value="NUDIX"/>
    <property type="match status" value="1"/>
</dbReference>
<dbReference type="Pfam" id="PF00293">
    <property type="entry name" value="NUDIX"/>
    <property type="match status" value="1"/>
</dbReference>
<comment type="caution">
    <text evidence="6">The sequence shown here is derived from an EMBL/GenBank/DDBJ whole genome shotgun (WGS) entry which is preliminary data.</text>
</comment>
<dbReference type="GO" id="GO:0005737">
    <property type="term" value="C:cytoplasm"/>
    <property type="evidence" value="ECO:0007669"/>
    <property type="project" value="TreeGrafter"/>
</dbReference>
<dbReference type="RefSeq" id="WP_231035675.1">
    <property type="nucleotide sequence ID" value="NZ_JAJNGX010000021.1"/>
</dbReference>
<dbReference type="GO" id="GO:1901911">
    <property type="term" value="P:adenosine 5'-(hexahydrogen pentaphosphate) catabolic process"/>
    <property type="evidence" value="ECO:0007669"/>
    <property type="project" value="TreeGrafter"/>
</dbReference>
<gene>
    <name evidence="6" type="ORF">JQX14_19810</name>
</gene>
<evidence type="ECO:0000256" key="4">
    <source>
        <dbReference type="ARBA" id="ARBA00022842"/>
    </source>
</evidence>
<dbReference type="PANTHER" id="PTHR12629">
    <property type="entry name" value="DIPHOSPHOINOSITOL POLYPHOSPHATE PHOSPHOHYDROLASE"/>
    <property type="match status" value="1"/>
</dbReference>
<keyword evidence="2" id="KW-0479">Metal-binding</keyword>
<evidence type="ECO:0000313" key="7">
    <source>
        <dbReference type="Proteomes" id="UP000809337"/>
    </source>
</evidence>
<name>A0A9Q2NLH0_9RHOB</name>
<evidence type="ECO:0000256" key="3">
    <source>
        <dbReference type="ARBA" id="ARBA00022801"/>
    </source>
</evidence>
<sequence length="152" mass="17307">MIEVLRKFWGATLAPMLQRPKRLQVAALCHRSKGDDTEVLLVTSRDSGRWIIPKGWPIRGLKSSEAALQEAWEEAGVRNSKATPAPIGTYTYDKRQSTGWDMPVETLVYSVSVNELSEEFPEAHERTRRWVLSRDAADMVAEPELQMILRQL</sequence>
<proteinExistence type="predicted"/>
<keyword evidence="3 6" id="KW-0378">Hydrolase</keyword>
<evidence type="ECO:0000313" key="6">
    <source>
        <dbReference type="EMBL" id="MBM2356804.1"/>
    </source>
</evidence>
<dbReference type="AlphaFoldDB" id="A0A9Q2NLH0"/>
<dbReference type="Gene3D" id="3.90.79.10">
    <property type="entry name" value="Nucleoside Triphosphate Pyrophosphohydrolase"/>
    <property type="match status" value="1"/>
</dbReference>
<dbReference type="InterPro" id="IPR000086">
    <property type="entry name" value="NUDIX_hydrolase_dom"/>
</dbReference>
<dbReference type="SUPFAM" id="SSF55811">
    <property type="entry name" value="Nudix"/>
    <property type="match status" value="1"/>
</dbReference>
<comment type="cofactor">
    <cofactor evidence="1">
        <name>Mg(2+)</name>
        <dbReference type="ChEBI" id="CHEBI:18420"/>
    </cofactor>
</comment>
<dbReference type="CDD" id="cd04666">
    <property type="entry name" value="NUDIX_DIPP2_like_Nudt4"/>
    <property type="match status" value="1"/>
</dbReference>
<feature type="domain" description="Nudix hydrolase" evidence="5">
    <location>
        <begin position="20"/>
        <end position="152"/>
    </location>
</feature>
<dbReference type="GO" id="GO:0034432">
    <property type="term" value="F:bis(5'-adenosyl)-pentaphosphatase activity"/>
    <property type="evidence" value="ECO:0007669"/>
    <property type="project" value="TreeGrafter"/>
</dbReference>
<reference evidence="6" key="1">
    <citation type="submission" date="2021-01" db="EMBL/GenBank/DDBJ databases">
        <title>Diatom-associated Roseobacters Show Island Model of Population Structure.</title>
        <authorList>
            <person name="Qu L."/>
            <person name="Feng X."/>
            <person name="Chen Y."/>
            <person name="Li L."/>
            <person name="Wang X."/>
            <person name="Hu Z."/>
            <person name="Wang H."/>
            <person name="Luo H."/>
        </authorList>
    </citation>
    <scope>NUCLEOTIDE SEQUENCE</scope>
    <source>
        <strain evidence="6">SM26-45</strain>
    </source>
</reference>
<accession>A0A9Q2NLH0</accession>
<dbReference type="EMBL" id="JAFBWN010000021">
    <property type="protein sequence ID" value="MBM2356804.1"/>
    <property type="molecule type" value="Genomic_DNA"/>
</dbReference>
<protein>
    <submittedName>
        <fullName evidence="6">NUDIX hydrolase</fullName>
    </submittedName>
</protein>
<dbReference type="GO" id="GO:0034431">
    <property type="term" value="F:bis(5'-adenosyl)-hexaphosphatase activity"/>
    <property type="evidence" value="ECO:0007669"/>
    <property type="project" value="TreeGrafter"/>
</dbReference>
<dbReference type="GO" id="GO:0046872">
    <property type="term" value="F:metal ion binding"/>
    <property type="evidence" value="ECO:0007669"/>
    <property type="project" value="UniProtKB-KW"/>
</dbReference>
<evidence type="ECO:0000259" key="5">
    <source>
        <dbReference type="PROSITE" id="PS51462"/>
    </source>
</evidence>
<organism evidence="6 7">
    <name type="scientific">Pseudosulfitobacter pseudonitzschiae</name>
    <dbReference type="NCBI Taxonomy" id="1402135"/>
    <lineage>
        <taxon>Bacteria</taxon>
        <taxon>Pseudomonadati</taxon>
        <taxon>Pseudomonadota</taxon>
        <taxon>Alphaproteobacteria</taxon>
        <taxon>Rhodobacterales</taxon>
        <taxon>Roseobacteraceae</taxon>
        <taxon>Pseudosulfitobacter</taxon>
    </lineage>
</organism>